<dbReference type="EMBL" id="JAWDGP010007897">
    <property type="protein sequence ID" value="KAK3701169.1"/>
    <property type="molecule type" value="Genomic_DNA"/>
</dbReference>
<comment type="caution">
    <text evidence="1">The sequence shown here is derived from an EMBL/GenBank/DDBJ whole genome shotgun (WGS) entry which is preliminary data.</text>
</comment>
<proteinExistence type="predicted"/>
<dbReference type="Proteomes" id="UP001283361">
    <property type="component" value="Unassembled WGS sequence"/>
</dbReference>
<evidence type="ECO:0000313" key="2">
    <source>
        <dbReference type="Proteomes" id="UP001283361"/>
    </source>
</evidence>
<dbReference type="AlphaFoldDB" id="A0AAE0XPG4"/>
<organism evidence="1 2">
    <name type="scientific">Elysia crispata</name>
    <name type="common">lettuce slug</name>
    <dbReference type="NCBI Taxonomy" id="231223"/>
    <lineage>
        <taxon>Eukaryota</taxon>
        <taxon>Metazoa</taxon>
        <taxon>Spiralia</taxon>
        <taxon>Lophotrochozoa</taxon>
        <taxon>Mollusca</taxon>
        <taxon>Gastropoda</taxon>
        <taxon>Heterobranchia</taxon>
        <taxon>Euthyneura</taxon>
        <taxon>Panpulmonata</taxon>
        <taxon>Sacoglossa</taxon>
        <taxon>Placobranchoidea</taxon>
        <taxon>Plakobranchidae</taxon>
        <taxon>Elysia</taxon>
    </lineage>
</organism>
<reference evidence="1" key="1">
    <citation type="journal article" date="2023" name="G3 (Bethesda)">
        <title>A reference genome for the long-term kleptoplast-retaining sea slug Elysia crispata morphotype clarki.</title>
        <authorList>
            <person name="Eastman K.E."/>
            <person name="Pendleton A.L."/>
            <person name="Shaikh M.A."/>
            <person name="Suttiyut T."/>
            <person name="Ogas R."/>
            <person name="Tomko P."/>
            <person name="Gavelis G."/>
            <person name="Widhalm J.R."/>
            <person name="Wisecaver J.H."/>
        </authorList>
    </citation>
    <scope>NUCLEOTIDE SEQUENCE</scope>
    <source>
        <strain evidence="1">ECLA1</strain>
    </source>
</reference>
<evidence type="ECO:0000313" key="1">
    <source>
        <dbReference type="EMBL" id="KAK3701169.1"/>
    </source>
</evidence>
<accession>A0AAE0XPG4</accession>
<keyword evidence="2" id="KW-1185">Reference proteome</keyword>
<sequence length="200" mass="21960">MGRAASGLEWTLELFPFQLRPVRPSLSFLTYVGDDSGASTCRGRQYNLPSPPHLSRLRLQLFRGTEYLIQPQAVVNGHGREATRSAVTNRGSLKELAAGPVLQHSLALETHLLIVADSAWRTSSMTPAGTDEVTSDCATLVLPLDFFNVSEVFITISPRQGRLAVESLFMIIYRGVVNIISDRPQGAALPDGWLCYFCPL</sequence>
<gene>
    <name evidence="1" type="ORF">RRG08_029641</name>
</gene>
<name>A0AAE0XPG4_9GAST</name>
<protein>
    <submittedName>
        <fullName evidence="1">Uncharacterized protein</fullName>
    </submittedName>
</protein>